<dbReference type="STRING" id="296587.C1FEX0"/>
<dbReference type="AlphaFoldDB" id="C1FEX0"/>
<evidence type="ECO:0000256" key="1">
    <source>
        <dbReference type="ARBA" id="ARBA00022679"/>
    </source>
</evidence>
<dbReference type="SUPFAM" id="SSF56112">
    <property type="entry name" value="Protein kinase-like (PK-like)"/>
    <property type="match status" value="1"/>
</dbReference>
<evidence type="ECO:0000256" key="5">
    <source>
        <dbReference type="PROSITE-ProRule" id="PRU10141"/>
    </source>
</evidence>
<evidence type="ECO:0000313" key="9">
    <source>
        <dbReference type="Proteomes" id="UP000002009"/>
    </source>
</evidence>
<dbReference type="KEGG" id="mis:MICPUN_113565"/>
<evidence type="ECO:0000259" key="7">
    <source>
        <dbReference type="PROSITE" id="PS50011"/>
    </source>
</evidence>
<keyword evidence="6" id="KW-0723">Serine/threonine-protein kinase</keyword>
<evidence type="ECO:0000313" key="8">
    <source>
        <dbReference type="EMBL" id="ACO69025.1"/>
    </source>
</evidence>
<dbReference type="EMBL" id="CP001574">
    <property type="protein sequence ID" value="ACO69025.1"/>
    <property type="molecule type" value="Genomic_DNA"/>
</dbReference>
<keyword evidence="4 5" id="KW-0067">ATP-binding</keyword>
<evidence type="ECO:0000256" key="4">
    <source>
        <dbReference type="ARBA" id="ARBA00022840"/>
    </source>
</evidence>
<dbReference type="GO" id="GO:0004674">
    <property type="term" value="F:protein serine/threonine kinase activity"/>
    <property type="evidence" value="ECO:0007669"/>
    <property type="project" value="UniProtKB-KW"/>
</dbReference>
<dbReference type="InterPro" id="IPR011009">
    <property type="entry name" value="Kinase-like_dom_sf"/>
</dbReference>
<organism evidence="8 9">
    <name type="scientific">Micromonas commoda (strain RCC299 / NOUM17 / CCMP2709)</name>
    <name type="common">Picoplanktonic green alga</name>
    <dbReference type="NCBI Taxonomy" id="296587"/>
    <lineage>
        <taxon>Eukaryota</taxon>
        <taxon>Viridiplantae</taxon>
        <taxon>Chlorophyta</taxon>
        <taxon>Mamiellophyceae</taxon>
        <taxon>Mamiellales</taxon>
        <taxon>Mamiellaceae</taxon>
        <taxon>Micromonas</taxon>
    </lineage>
</organism>
<dbReference type="PROSITE" id="PS50011">
    <property type="entry name" value="PROTEIN_KINASE_DOM"/>
    <property type="match status" value="1"/>
</dbReference>
<keyword evidence="3" id="KW-0418">Kinase</keyword>
<dbReference type="Proteomes" id="UP000002009">
    <property type="component" value="Chromosome 1"/>
</dbReference>
<dbReference type="PROSITE" id="PS00108">
    <property type="entry name" value="PROTEIN_KINASE_ST"/>
    <property type="match status" value="1"/>
</dbReference>
<feature type="domain" description="Protein kinase" evidence="7">
    <location>
        <begin position="30"/>
        <end position="296"/>
    </location>
</feature>
<dbReference type="PROSITE" id="PS00107">
    <property type="entry name" value="PROTEIN_KINASE_ATP"/>
    <property type="match status" value="1"/>
</dbReference>
<keyword evidence="2 5" id="KW-0547">Nucleotide-binding</keyword>
<evidence type="ECO:0000256" key="2">
    <source>
        <dbReference type="ARBA" id="ARBA00022741"/>
    </source>
</evidence>
<dbReference type="GO" id="GO:0005524">
    <property type="term" value="F:ATP binding"/>
    <property type="evidence" value="ECO:0007669"/>
    <property type="project" value="UniProtKB-UniRule"/>
</dbReference>
<dbReference type="SMART" id="SM00220">
    <property type="entry name" value="S_TKc"/>
    <property type="match status" value="1"/>
</dbReference>
<sequence length="329" mass="36870">MDDILLDPAGSGGEFGHVKLNKKGSFKDFYKVGSILGEGAFGVVRLVTCKSDHSKWAVKVIEKSKVDPGDHSLQTEIDILCRVKQPNCICLREWFDEPTRVLLVMELVTGGTLLDHIVNSGHFNEEVGRTIFRDLATGLEYLHAHGIAHRDLKPENFMLSSKSPDARVKLADYGLSKILIDPAGGNEKTVCGTPSYVAPEILRCMTGKEETYNAINADAWSLGVNLFIILSGYPPFWRHEQNQKKLFDAIGRNDWSFDQTCWKDISVDAKSLIKGLMEPDVEKRYTVKQALQHKWCAETAIYAQVQKSGTGRAIQNSFDPPGYWAQEHW</sequence>
<accession>C1FEX0</accession>
<dbReference type="Gene3D" id="1.10.510.10">
    <property type="entry name" value="Transferase(Phosphotransferase) domain 1"/>
    <property type="match status" value="1"/>
</dbReference>
<dbReference type="Pfam" id="PF00069">
    <property type="entry name" value="Pkinase"/>
    <property type="match status" value="1"/>
</dbReference>
<proteinExistence type="inferred from homology"/>
<name>C1FEX0_MICCC</name>
<dbReference type="GeneID" id="8250317"/>
<dbReference type="InterPro" id="IPR000719">
    <property type="entry name" value="Prot_kinase_dom"/>
</dbReference>
<protein>
    <recommendedName>
        <fullName evidence="7">Protein kinase domain-containing protein</fullName>
    </recommendedName>
</protein>
<reference evidence="8 9" key="1">
    <citation type="journal article" date="2009" name="Science">
        <title>Green evolution and dynamic adaptations revealed by genomes of the marine picoeukaryotes Micromonas.</title>
        <authorList>
            <person name="Worden A.Z."/>
            <person name="Lee J.H."/>
            <person name="Mock T."/>
            <person name="Rouze P."/>
            <person name="Simmons M.P."/>
            <person name="Aerts A.L."/>
            <person name="Allen A.E."/>
            <person name="Cuvelier M.L."/>
            <person name="Derelle E."/>
            <person name="Everett M.V."/>
            <person name="Foulon E."/>
            <person name="Grimwood J."/>
            <person name="Gundlach H."/>
            <person name="Henrissat B."/>
            <person name="Napoli C."/>
            <person name="McDonald S.M."/>
            <person name="Parker M.S."/>
            <person name="Rombauts S."/>
            <person name="Salamov A."/>
            <person name="Von Dassow P."/>
            <person name="Badger J.H."/>
            <person name="Coutinho P.M."/>
            <person name="Demir E."/>
            <person name="Dubchak I."/>
            <person name="Gentemann C."/>
            <person name="Eikrem W."/>
            <person name="Gready J.E."/>
            <person name="John U."/>
            <person name="Lanier W."/>
            <person name="Lindquist E.A."/>
            <person name="Lucas S."/>
            <person name="Mayer K.F."/>
            <person name="Moreau H."/>
            <person name="Not F."/>
            <person name="Otillar R."/>
            <person name="Panaud O."/>
            <person name="Pangilinan J."/>
            <person name="Paulsen I."/>
            <person name="Piegu B."/>
            <person name="Poliakov A."/>
            <person name="Robbens S."/>
            <person name="Schmutz J."/>
            <person name="Toulza E."/>
            <person name="Wyss T."/>
            <person name="Zelensky A."/>
            <person name="Zhou K."/>
            <person name="Armbrust E.V."/>
            <person name="Bhattacharya D."/>
            <person name="Goodenough U.W."/>
            <person name="Van de Peer Y."/>
            <person name="Grigoriev I.V."/>
        </authorList>
    </citation>
    <scope>NUCLEOTIDE SEQUENCE [LARGE SCALE GENOMIC DNA]</scope>
    <source>
        <strain evidence="9">RCC299 / NOUM17</strain>
    </source>
</reference>
<dbReference type="InParanoid" id="C1FEX0"/>
<dbReference type="InterPro" id="IPR008271">
    <property type="entry name" value="Ser/Thr_kinase_AS"/>
</dbReference>
<dbReference type="Gene3D" id="3.30.200.20">
    <property type="entry name" value="Phosphorylase Kinase, domain 1"/>
    <property type="match status" value="1"/>
</dbReference>
<evidence type="ECO:0000256" key="6">
    <source>
        <dbReference type="RuleBase" id="RU000304"/>
    </source>
</evidence>
<dbReference type="FunFam" id="1.10.510.10:FF:000571">
    <property type="entry name" value="Maternal embryonic leucine zipper kinase"/>
    <property type="match status" value="1"/>
</dbReference>
<dbReference type="InterPro" id="IPR017441">
    <property type="entry name" value="Protein_kinase_ATP_BS"/>
</dbReference>
<dbReference type="eggNOG" id="KOG0032">
    <property type="taxonomic scope" value="Eukaryota"/>
</dbReference>
<dbReference type="RefSeq" id="XP_002507767.1">
    <property type="nucleotide sequence ID" value="XM_002507721.1"/>
</dbReference>
<dbReference type="OrthoDB" id="40902at2759"/>
<dbReference type="CDD" id="cd05117">
    <property type="entry name" value="STKc_CAMK"/>
    <property type="match status" value="1"/>
</dbReference>
<dbReference type="OMA" id="YACKIMA"/>
<keyword evidence="1" id="KW-0808">Transferase</keyword>
<evidence type="ECO:0000256" key="3">
    <source>
        <dbReference type="ARBA" id="ARBA00022777"/>
    </source>
</evidence>
<keyword evidence="9" id="KW-1185">Reference proteome</keyword>
<dbReference type="PANTHER" id="PTHR24347">
    <property type="entry name" value="SERINE/THREONINE-PROTEIN KINASE"/>
    <property type="match status" value="1"/>
</dbReference>
<feature type="binding site" evidence="5">
    <location>
        <position position="59"/>
    </location>
    <ligand>
        <name>ATP</name>
        <dbReference type="ChEBI" id="CHEBI:30616"/>
    </ligand>
</feature>
<gene>
    <name evidence="8" type="ORF">MICPUN_113565</name>
</gene>
<comment type="similarity">
    <text evidence="6">Belongs to the protein kinase superfamily.</text>
</comment>